<dbReference type="GO" id="GO:0005509">
    <property type="term" value="F:calcium ion binding"/>
    <property type="evidence" value="ECO:0007669"/>
    <property type="project" value="InterPro"/>
</dbReference>
<dbReference type="Pfam" id="PF00149">
    <property type="entry name" value="Metallophos"/>
    <property type="match status" value="1"/>
</dbReference>
<dbReference type="GO" id="GO:0007156">
    <property type="term" value="P:homophilic cell adhesion via plasma membrane adhesion molecules"/>
    <property type="evidence" value="ECO:0007669"/>
    <property type="project" value="InterPro"/>
</dbReference>
<dbReference type="InterPro" id="IPR029052">
    <property type="entry name" value="Metallo-depent_PP-like"/>
</dbReference>
<dbReference type="PANTHER" id="PTHR22953:SF153">
    <property type="entry name" value="PURPLE ACID PHOSPHATASE"/>
    <property type="match status" value="1"/>
</dbReference>
<dbReference type="EMBL" id="VBOW01000054">
    <property type="protein sequence ID" value="TMQ57747.1"/>
    <property type="molecule type" value="Genomic_DNA"/>
</dbReference>
<dbReference type="InterPro" id="IPR039331">
    <property type="entry name" value="PAPs-like"/>
</dbReference>
<dbReference type="AlphaFoldDB" id="A0A538T282"/>
<evidence type="ECO:0000256" key="1">
    <source>
        <dbReference type="ARBA" id="ARBA00022729"/>
    </source>
</evidence>
<proteinExistence type="predicted"/>
<sequence length="1068" mass="109333">MEVRLVPVESDSSAKLASGCHNHRNPKGAVAWNRRLFAAFSVCALAIAPASAAPQISSLLTPHVGAVPATSLGSGEVHWTITGQTSVTFDWEGADSLIRYGPTSGYGEEAVGVTPSPVPFSSAGPFWEAKLTGLTENTVYHYSIAGGADHTFHTPPPRGSSDFTVYVEGDIGEGSSYRRMPLVQTLIGTAAPAFVLAVGDLTYGNAHGQASVDNHFNDVMVWSQDAAYMPAWGNHEWDETTDDLRNYKGRFDFPNAQTSPGSPSVSCCGEDWYWFDYGNVRFIAYPEPWSGAWADWRTKAGTIMDAAQSDPAIKFIVTFGHRPAYSSGHHPGDATLKGYLDALGASHSKYVLNLNGHSHNYERWFPQSGVVHITAGTGGASLEEDGSCLWLACTQPAWSAFRAMHLGALRLRFTSSEIQGSFICGPTGGGTNDATCTPGSVVDSFAIAEFPSGAPPAVAAPATVSGSEASLVTVSVGATDPDGDAITTLRADLSALPRGNNAAFLVSAGKTSGTLTWNPTYADARAAPYRVTFIASNTLPGTASTAITVTNVNRAPALSAIANMSVAQGATAGQALTGSDPDGDALTFTKASGPTFVTVTTTNATTGSVRAAPGSGDATGAYRVTVTATDNGSPPLSNSKAFTVTVNSVDRAPATTAPATVTIREGDWLRVSVTASDPDGDAISSLTADLSDLPPGNNAVFAPGAGNTSGTLTWSPASGDAGSGPYDVTFTASNALTGSVTTAITVSAPNQGSNLVGNPSFESSTSGWIGNAGGTIQRVAGGFDGSFSLEVRGPASGTAKFGLNDSPNWISETPAAGAVYRFTAWVRSAAAGGVAELQVREYIGSTLKGATVSPTVTLTPSWQMVTADYAVTTAGSALDMQVMDAPVAPGEVFQTDNISIRASNVNRAPTLDAIARITVTEGATANQAITGSDPDGNSLTFTKAAGPAFMTVTPTTAQPSPATGNVRLAPGFSDSGTYGATVTATDNGSPPLTSSRSFTITVNNDDRAPTTTAPATVTVREGDALSIPVTASDPDGDAISALTADLSALPPGNNAVFAPGAGNTSGTL</sequence>
<evidence type="ECO:0000313" key="4">
    <source>
        <dbReference type="Proteomes" id="UP000316852"/>
    </source>
</evidence>
<feature type="domain" description="Cadherin" evidence="2">
    <location>
        <begin position="558"/>
        <end position="660"/>
    </location>
</feature>
<accession>A0A538T282</accession>
<dbReference type="Proteomes" id="UP000316852">
    <property type="component" value="Unassembled WGS sequence"/>
</dbReference>
<dbReference type="Gene3D" id="2.60.120.260">
    <property type="entry name" value="Galactose-binding domain-like"/>
    <property type="match status" value="1"/>
</dbReference>
<dbReference type="CDD" id="cd11304">
    <property type="entry name" value="Cadherin_repeat"/>
    <property type="match status" value="2"/>
</dbReference>
<comment type="caution">
    <text evidence="3">The sequence shown here is derived from an EMBL/GenBank/DDBJ whole genome shotgun (WGS) entry which is preliminary data.</text>
</comment>
<dbReference type="Pfam" id="PF17963">
    <property type="entry name" value="Big_9"/>
    <property type="match status" value="1"/>
</dbReference>
<reference evidence="3 4" key="1">
    <citation type="journal article" date="2019" name="Nat. Microbiol.">
        <title>Mediterranean grassland soil C-N compound turnover is dependent on rainfall and depth, and is mediated by genomically divergent microorganisms.</title>
        <authorList>
            <person name="Diamond S."/>
            <person name="Andeer P.F."/>
            <person name="Li Z."/>
            <person name="Crits-Christoph A."/>
            <person name="Burstein D."/>
            <person name="Anantharaman K."/>
            <person name="Lane K.R."/>
            <person name="Thomas B.C."/>
            <person name="Pan C."/>
            <person name="Northen T.R."/>
            <person name="Banfield J.F."/>
        </authorList>
    </citation>
    <scope>NUCLEOTIDE SEQUENCE [LARGE SCALE GENOMIC DNA]</scope>
    <source>
        <strain evidence="3">WS_6</strain>
    </source>
</reference>
<evidence type="ECO:0000259" key="2">
    <source>
        <dbReference type="PROSITE" id="PS50268"/>
    </source>
</evidence>
<evidence type="ECO:0000313" key="3">
    <source>
        <dbReference type="EMBL" id="TMQ57747.1"/>
    </source>
</evidence>
<dbReference type="Pfam" id="PF14008">
    <property type="entry name" value="Metallophos_C"/>
    <property type="match status" value="1"/>
</dbReference>
<dbReference type="GO" id="GO:0003993">
    <property type="term" value="F:acid phosphatase activity"/>
    <property type="evidence" value="ECO:0007669"/>
    <property type="project" value="InterPro"/>
</dbReference>
<feature type="non-terminal residue" evidence="3">
    <location>
        <position position="1068"/>
    </location>
</feature>
<dbReference type="InterPro" id="IPR004843">
    <property type="entry name" value="Calcineurin-like_PHP"/>
</dbReference>
<feature type="domain" description="Cadherin" evidence="2">
    <location>
        <begin position="911"/>
        <end position="1016"/>
    </location>
</feature>
<dbReference type="SUPFAM" id="SSF56300">
    <property type="entry name" value="Metallo-dependent phosphatases"/>
    <property type="match status" value="1"/>
</dbReference>
<dbReference type="Gene3D" id="2.60.40.10">
    <property type="entry name" value="Immunoglobulins"/>
    <property type="match status" value="3"/>
</dbReference>
<dbReference type="PROSITE" id="PS50268">
    <property type="entry name" value="CADHERIN_2"/>
    <property type="match status" value="2"/>
</dbReference>
<keyword evidence="1" id="KW-0732">Signal</keyword>
<dbReference type="InterPro" id="IPR013783">
    <property type="entry name" value="Ig-like_fold"/>
</dbReference>
<name>A0A538T282_UNCEI</name>
<dbReference type="SUPFAM" id="SSF49313">
    <property type="entry name" value="Cadherin-like"/>
    <property type="match status" value="3"/>
</dbReference>
<dbReference type="Gene3D" id="3.60.21.10">
    <property type="match status" value="1"/>
</dbReference>
<organism evidence="3 4">
    <name type="scientific">Eiseniibacteriota bacterium</name>
    <dbReference type="NCBI Taxonomy" id="2212470"/>
    <lineage>
        <taxon>Bacteria</taxon>
        <taxon>Candidatus Eiseniibacteriota</taxon>
    </lineage>
</organism>
<dbReference type="PANTHER" id="PTHR22953">
    <property type="entry name" value="ACID PHOSPHATASE RELATED"/>
    <property type="match status" value="1"/>
</dbReference>
<dbReference type="InterPro" id="IPR015919">
    <property type="entry name" value="Cadherin-like_sf"/>
</dbReference>
<dbReference type="GO" id="GO:0016020">
    <property type="term" value="C:membrane"/>
    <property type="evidence" value="ECO:0007669"/>
    <property type="project" value="InterPro"/>
</dbReference>
<gene>
    <name evidence="3" type="ORF">E6K76_09680</name>
</gene>
<dbReference type="InterPro" id="IPR002126">
    <property type="entry name" value="Cadherin-like_dom"/>
</dbReference>
<dbReference type="InterPro" id="IPR025733">
    <property type="entry name" value="PAPs_C"/>
</dbReference>
<protein>
    <recommendedName>
        <fullName evidence="2">Cadherin domain-containing protein</fullName>
    </recommendedName>
</protein>